<keyword evidence="2" id="KW-1185">Reference proteome</keyword>
<evidence type="ECO:0000313" key="1">
    <source>
        <dbReference type="EMBL" id="EMI22130.1"/>
    </source>
</evidence>
<dbReference type="EMBL" id="ANOG01000146">
    <property type="protein sequence ID" value="EMI22130.1"/>
    <property type="molecule type" value="Genomic_DNA"/>
</dbReference>
<dbReference type="Proteomes" id="UP000011991">
    <property type="component" value="Unassembled WGS sequence"/>
</dbReference>
<proteinExistence type="predicted"/>
<evidence type="ECO:0000313" key="2">
    <source>
        <dbReference type="Proteomes" id="UP000011991"/>
    </source>
</evidence>
<accession>M5RS58</accession>
<sequence length="40" mass="4636">MFVSSVCIMQRSICNIETSTRRANAPANWLGPNHYVRRKQ</sequence>
<name>M5RS58_9BACT</name>
<organism evidence="1 2">
    <name type="scientific">Rhodopirellula maiorica SM1</name>
    <dbReference type="NCBI Taxonomy" id="1265738"/>
    <lineage>
        <taxon>Bacteria</taxon>
        <taxon>Pseudomonadati</taxon>
        <taxon>Planctomycetota</taxon>
        <taxon>Planctomycetia</taxon>
        <taxon>Pirellulales</taxon>
        <taxon>Pirellulaceae</taxon>
        <taxon>Novipirellula</taxon>
    </lineage>
</organism>
<comment type="caution">
    <text evidence="1">The sequence shown here is derived from an EMBL/GenBank/DDBJ whole genome shotgun (WGS) entry which is preliminary data.</text>
</comment>
<protein>
    <submittedName>
        <fullName evidence="1">Uncharacterized protein</fullName>
    </submittedName>
</protein>
<dbReference type="AlphaFoldDB" id="M5RS58"/>
<reference evidence="1 2" key="1">
    <citation type="journal article" date="2013" name="Mar. Genomics">
        <title>Expression of sulfatases in Rhodopirellula baltica and the diversity of sulfatases in the genus Rhodopirellula.</title>
        <authorList>
            <person name="Wegner C.E."/>
            <person name="Richter-Heitmann T."/>
            <person name="Klindworth A."/>
            <person name="Klockow C."/>
            <person name="Richter M."/>
            <person name="Achstetter T."/>
            <person name="Glockner F.O."/>
            <person name="Harder J."/>
        </authorList>
    </citation>
    <scope>NUCLEOTIDE SEQUENCE [LARGE SCALE GENOMIC DNA]</scope>
    <source>
        <strain evidence="1 2">SM1</strain>
    </source>
</reference>
<gene>
    <name evidence="1" type="ORF">RMSM_00955</name>
</gene>